<name>A0A2G5T253_9PELO</name>
<protein>
    <submittedName>
        <fullName evidence="1">Uncharacterized protein</fullName>
    </submittedName>
</protein>
<evidence type="ECO:0000313" key="2">
    <source>
        <dbReference type="Proteomes" id="UP000230233"/>
    </source>
</evidence>
<reference evidence="2" key="1">
    <citation type="submission" date="2017-10" db="EMBL/GenBank/DDBJ databases">
        <title>Rapid genome shrinkage in a self-fertile nematode reveals novel sperm competition proteins.</title>
        <authorList>
            <person name="Yin D."/>
            <person name="Schwarz E.M."/>
            <person name="Thomas C.G."/>
            <person name="Felde R.L."/>
            <person name="Korf I.F."/>
            <person name="Cutter A.D."/>
            <person name="Schartner C.M."/>
            <person name="Ralston E.J."/>
            <person name="Meyer B.J."/>
            <person name="Haag E.S."/>
        </authorList>
    </citation>
    <scope>NUCLEOTIDE SEQUENCE [LARGE SCALE GENOMIC DNA]</scope>
    <source>
        <strain evidence="2">JU1422</strain>
    </source>
</reference>
<keyword evidence="2" id="KW-1185">Reference proteome</keyword>
<organism evidence="1 2">
    <name type="scientific">Caenorhabditis nigoni</name>
    <dbReference type="NCBI Taxonomy" id="1611254"/>
    <lineage>
        <taxon>Eukaryota</taxon>
        <taxon>Metazoa</taxon>
        <taxon>Ecdysozoa</taxon>
        <taxon>Nematoda</taxon>
        <taxon>Chromadorea</taxon>
        <taxon>Rhabditida</taxon>
        <taxon>Rhabditina</taxon>
        <taxon>Rhabditomorpha</taxon>
        <taxon>Rhabditoidea</taxon>
        <taxon>Rhabditidae</taxon>
        <taxon>Peloderinae</taxon>
        <taxon>Caenorhabditis</taxon>
    </lineage>
</organism>
<proteinExistence type="predicted"/>
<evidence type="ECO:0000313" key="1">
    <source>
        <dbReference type="EMBL" id="PIC21474.1"/>
    </source>
</evidence>
<gene>
    <name evidence="1" type="primary">Cnig_chr_X.g26292</name>
    <name evidence="1" type="ORF">B9Z55_026292</name>
</gene>
<dbReference type="EMBL" id="PDUG01000006">
    <property type="protein sequence ID" value="PIC21474.1"/>
    <property type="molecule type" value="Genomic_DNA"/>
</dbReference>
<comment type="caution">
    <text evidence="1">The sequence shown here is derived from an EMBL/GenBank/DDBJ whole genome shotgun (WGS) entry which is preliminary data.</text>
</comment>
<dbReference type="AlphaFoldDB" id="A0A2G5T253"/>
<accession>A0A2G5T253</accession>
<sequence>MKKRCQTPGISKYKQKGEFLQKRCIQLRESWSWRILASIVETLDSGSNSIGQNTDEELLSSRRGHRLATPVVNIFANQLGNGIASCSIG</sequence>
<dbReference type="Proteomes" id="UP000230233">
    <property type="component" value="Chromosome X"/>
</dbReference>